<dbReference type="EMBL" id="UINC01131100">
    <property type="protein sequence ID" value="SVD12598.1"/>
    <property type="molecule type" value="Genomic_DNA"/>
</dbReference>
<protein>
    <submittedName>
        <fullName evidence="1">Uncharacterized protein</fullName>
    </submittedName>
</protein>
<organism evidence="1">
    <name type="scientific">marine metagenome</name>
    <dbReference type="NCBI Taxonomy" id="408172"/>
    <lineage>
        <taxon>unclassified sequences</taxon>
        <taxon>metagenomes</taxon>
        <taxon>ecological metagenomes</taxon>
    </lineage>
</organism>
<dbReference type="AlphaFoldDB" id="A0A382STU2"/>
<evidence type="ECO:0000313" key="1">
    <source>
        <dbReference type="EMBL" id="SVD12598.1"/>
    </source>
</evidence>
<sequence>MEYNQFNFPLVVITGNSKRMKQLVYQASNNQEFKYKEHPTNTGAIIIYE</sequence>
<accession>A0A382STU2</accession>
<proteinExistence type="predicted"/>
<reference evidence="1" key="1">
    <citation type="submission" date="2018-05" db="EMBL/GenBank/DDBJ databases">
        <authorList>
            <person name="Lanie J.A."/>
            <person name="Ng W.-L."/>
            <person name="Kazmierczak K.M."/>
            <person name="Andrzejewski T.M."/>
            <person name="Davidsen T.M."/>
            <person name="Wayne K.J."/>
            <person name="Tettelin H."/>
            <person name="Glass J.I."/>
            <person name="Rusch D."/>
            <person name="Podicherti R."/>
            <person name="Tsui H.-C.T."/>
            <person name="Winkler M.E."/>
        </authorList>
    </citation>
    <scope>NUCLEOTIDE SEQUENCE</scope>
</reference>
<name>A0A382STU2_9ZZZZ</name>
<gene>
    <name evidence="1" type="ORF">METZ01_LOCUS365452</name>
</gene>